<proteinExistence type="predicted"/>
<evidence type="ECO:0000256" key="1">
    <source>
        <dbReference type="SAM" id="Phobius"/>
    </source>
</evidence>
<comment type="caution">
    <text evidence="2">The sequence shown here is derived from an EMBL/GenBank/DDBJ whole genome shotgun (WGS) entry which is preliminary data.</text>
</comment>
<feature type="transmembrane region" description="Helical" evidence="1">
    <location>
        <begin position="62"/>
        <end position="83"/>
    </location>
</feature>
<sequence length="103" mass="11941">MFWKDKEGNKLTRKEFFDKWKIGIQKVTPLQQTKIQVRSTKISLIGIVAGIGVSIWKFENLWWVLLILIGVLGVTSMQLLGMVQKRNILENIEKLKEEANNND</sequence>
<gene>
    <name evidence="2" type="ORF">LCGC14_1129400</name>
</gene>
<dbReference type="EMBL" id="LAZR01005279">
    <property type="protein sequence ID" value="KKN01282.1"/>
    <property type="molecule type" value="Genomic_DNA"/>
</dbReference>
<feature type="transmembrane region" description="Helical" evidence="1">
    <location>
        <begin position="39"/>
        <end position="56"/>
    </location>
</feature>
<keyword evidence="1" id="KW-0812">Transmembrane</keyword>
<protein>
    <submittedName>
        <fullName evidence="2">Uncharacterized protein</fullName>
    </submittedName>
</protein>
<keyword evidence="1" id="KW-0472">Membrane</keyword>
<dbReference type="AlphaFoldDB" id="A0A0F9MPG2"/>
<reference evidence="2" key="1">
    <citation type="journal article" date="2015" name="Nature">
        <title>Complex archaea that bridge the gap between prokaryotes and eukaryotes.</title>
        <authorList>
            <person name="Spang A."/>
            <person name="Saw J.H."/>
            <person name="Jorgensen S.L."/>
            <person name="Zaremba-Niedzwiedzka K."/>
            <person name="Martijn J."/>
            <person name="Lind A.E."/>
            <person name="van Eijk R."/>
            <person name="Schleper C."/>
            <person name="Guy L."/>
            <person name="Ettema T.J."/>
        </authorList>
    </citation>
    <scope>NUCLEOTIDE SEQUENCE</scope>
</reference>
<keyword evidence="1" id="KW-1133">Transmembrane helix</keyword>
<accession>A0A0F9MPG2</accession>
<evidence type="ECO:0000313" key="2">
    <source>
        <dbReference type="EMBL" id="KKN01282.1"/>
    </source>
</evidence>
<name>A0A0F9MPG2_9ZZZZ</name>
<organism evidence="2">
    <name type="scientific">marine sediment metagenome</name>
    <dbReference type="NCBI Taxonomy" id="412755"/>
    <lineage>
        <taxon>unclassified sequences</taxon>
        <taxon>metagenomes</taxon>
        <taxon>ecological metagenomes</taxon>
    </lineage>
</organism>